<sequence length="449" mass="49678">MSSATYLSAAKFVLLVGIDQYARHSDWGPQTLSAMAGFLAGRLSAPSWAEPWRDIAQALDGIDIPIEQCTLLAALTGHMRAQLVSIDALHAFFDGLDTLLADEPPVAEDALLLDSDSLFGVFVRRCLLAFAQLEFHRVGAFLCECQSALSRLEERAPAAPAMARMEMHEHIEHLIAALEDGVGASVPDVERQIRMCAAQLSDSSRLQFLRFLHLVRQGESHEAESALRRFFDSSYPRAVHQHALLYLAAMRVQLGMLDAARLALDEATHIARDCQDHHCLLFISCWHARLLVARFKHARLPSHMHAARSALSTLIDKAAHMRCSELQIVGYLLLSDLQLAASDGDGDCDRVFENLVRAQALAIEHNVPKQLSACRLALAQAWLRFGCPWVSQLYAQLPLPRATENEHAQKLRLLMSCQHRLCGYAPLPDCQFANPALSDHLFDASSSGL</sequence>
<dbReference type="OrthoDB" id="2504561at2759"/>
<evidence type="ECO:0000259" key="7">
    <source>
        <dbReference type="Pfam" id="PF12862"/>
    </source>
</evidence>
<protein>
    <recommendedName>
        <fullName evidence="2">Anaphase-promoting complex subunit 5</fullName>
    </recommendedName>
</protein>
<evidence type="ECO:0000256" key="5">
    <source>
        <dbReference type="ARBA" id="ARBA00022786"/>
    </source>
</evidence>
<dbReference type="GO" id="GO:0031145">
    <property type="term" value="P:anaphase-promoting complex-dependent catabolic process"/>
    <property type="evidence" value="ECO:0007669"/>
    <property type="project" value="TreeGrafter"/>
</dbReference>
<dbReference type="GO" id="GO:0005680">
    <property type="term" value="C:anaphase-promoting complex"/>
    <property type="evidence" value="ECO:0007669"/>
    <property type="project" value="InterPro"/>
</dbReference>
<dbReference type="Proteomes" id="UP001139887">
    <property type="component" value="Unassembled WGS sequence"/>
</dbReference>
<dbReference type="InterPro" id="IPR026000">
    <property type="entry name" value="Apc5_dom"/>
</dbReference>
<comment type="caution">
    <text evidence="8">The sequence shown here is derived from an EMBL/GenBank/DDBJ whole genome shotgun (WGS) entry which is preliminary data.</text>
</comment>
<keyword evidence="3" id="KW-0132">Cell division</keyword>
<accession>A0A9W8IF03</accession>
<keyword evidence="9" id="KW-1185">Reference proteome</keyword>
<dbReference type="EMBL" id="JANBUW010000024">
    <property type="protein sequence ID" value="KAJ2850759.1"/>
    <property type="molecule type" value="Genomic_DNA"/>
</dbReference>
<dbReference type="GO" id="GO:0051301">
    <property type="term" value="P:cell division"/>
    <property type="evidence" value="ECO:0007669"/>
    <property type="project" value="UniProtKB-KW"/>
</dbReference>
<evidence type="ECO:0000256" key="6">
    <source>
        <dbReference type="ARBA" id="ARBA00023306"/>
    </source>
</evidence>
<gene>
    <name evidence="8" type="primary">apc5</name>
    <name evidence="8" type="ORF">IWW36_001654</name>
</gene>
<evidence type="ECO:0000313" key="9">
    <source>
        <dbReference type="Proteomes" id="UP001139887"/>
    </source>
</evidence>
<dbReference type="PANTHER" id="PTHR12830:SF9">
    <property type="entry name" value="ANAPHASE-PROMOTING COMPLEX SUBUNIT 5"/>
    <property type="match status" value="1"/>
</dbReference>
<feature type="domain" description="Anaphase-promoting complex subunit 5" evidence="7">
    <location>
        <begin position="208"/>
        <end position="292"/>
    </location>
</feature>
<dbReference type="PANTHER" id="PTHR12830">
    <property type="entry name" value="ANAPHASE-PROMOTING COMPLEX SUBUNIT 5"/>
    <property type="match status" value="1"/>
</dbReference>
<dbReference type="AlphaFoldDB" id="A0A9W8IF03"/>
<evidence type="ECO:0000256" key="1">
    <source>
        <dbReference type="ARBA" id="ARBA00007450"/>
    </source>
</evidence>
<evidence type="ECO:0000256" key="4">
    <source>
        <dbReference type="ARBA" id="ARBA00022776"/>
    </source>
</evidence>
<dbReference type="GO" id="GO:0070979">
    <property type="term" value="P:protein K11-linked ubiquitination"/>
    <property type="evidence" value="ECO:0007669"/>
    <property type="project" value="TreeGrafter"/>
</dbReference>
<dbReference type="InterPro" id="IPR037679">
    <property type="entry name" value="Apc5"/>
</dbReference>
<keyword evidence="6" id="KW-0131">Cell cycle</keyword>
<name>A0A9W8IF03_9FUNG</name>
<comment type="similarity">
    <text evidence="1">Belongs to the APC5 family.</text>
</comment>
<evidence type="ECO:0000256" key="3">
    <source>
        <dbReference type="ARBA" id="ARBA00022618"/>
    </source>
</evidence>
<organism evidence="8 9">
    <name type="scientific">Coemansia brasiliensis</name>
    <dbReference type="NCBI Taxonomy" id="2650707"/>
    <lineage>
        <taxon>Eukaryota</taxon>
        <taxon>Fungi</taxon>
        <taxon>Fungi incertae sedis</taxon>
        <taxon>Zoopagomycota</taxon>
        <taxon>Kickxellomycotina</taxon>
        <taxon>Kickxellomycetes</taxon>
        <taxon>Kickxellales</taxon>
        <taxon>Kickxellaceae</taxon>
        <taxon>Coemansia</taxon>
    </lineage>
</organism>
<keyword evidence="5" id="KW-0833">Ubl conjugation pathway</keyword>
<keyword evidence="4" id="KW-0498">Mitosis</keyword>
<proteinExistence type="inferred from homology"/>
<dbReference type="GO" id="GO:0045842">
    <property type="term" value="P:positive regulation of mitotic metaphase/anaphase transition"/>
    <property type="evidence" value="ECO:0007669"/>
    <property type="project" value="TreeGrafter"/>
</dbReference>
<reference evidence="8" key="1">
    <citation type="submission" date="2022-07" db="EMBL/GenBank/DDBJ databases">
        <title>Phylogenomic reconstructions and comparative analyses of Kickxellomycotina fungi.</title>
        <authorList>
            <person name="Reynolds N.K."/>
            <person name="Stajich J.E."/>
            <person name="Barry K."/>
            <person name="Grigoriev I.V."/>
            <person name="Crous P."/>
            <person name="Smith M.E."/>
        </authorList>
    </citation>
    <scope>NUCLEOTIDE SEQUENCE</scope>
    <source>
        <strain evidence="8">NRRL 1566</strain>
    </source>
</reference>
<evidence type="ECO:0000256" key="2">
    <source>
        <dbReference type="ARBA" id="ARBA00016066"/>
    </source>
</evidence>
<dbReference type="Pfam" id="PF12862">
    <property type="entry name" value="ANAPC5"/>
    <property type="match status" value="1"/>
</dbReference>
<evidence type="ECO:0000313" key="8">
    <source>
        <dbReference type="EMBL" id="KAJ2850759.1"/>
    </source>
</evidence>